<proteinExistence type="predicted"/>
<dbReference type="OrthoDB" id="10358668at2759"/>
<evidence type="ECO:0000313" key="1">
    <source>
        <dbReference type="EMBL" id="KSA03097.1"/>
    </source>
</evidence>
<keyword evidence="2" id="KW-1185">Reference proteome</keyword>
<evidence type="ECO:0000313" key="2">
    <source>
        <dbReference type="Proteomes" id="UP000054251"/>
    </source>
</evidence>
<accession>A0A0V1Q3Q7</accession>
<reference evidence="1 2" key="1">
    <citation type="submission" date="2015-11" db="EMBL/GenBank/DDBJ databases">
        <title>The genome of Debaryomyces fabryi.</title>
        <authorList>
            <person name="Tafer H."/>
            <person name="Lopandic K."/>
        </authorList>
    </citation>
    <scope>NUCLEOTIDE SEQUENCE [LARGE SCALE GENOMIC DNA]</scope>
    <source>
        <strain evidence="1 2">CBS 789</strain>
    </source>
</reference>
<gene>
    <name evidence="1" type="ORF">AC631_01110</name>
</gene>
<dbReference type="AlphaFoldDB" id="A0A0V1Q3Q7"/>
<dbReference type="Proteomes" id="UP000054251">
    <property type="component" value="Unassembled WGS sequence"/>
</dbReference>
<name>A0A0V1Q3Q7_9ASCO</name>
<organism evidence="1 2">
    <name type="scientific">Debaryomyces fabryi</name>
    <dbReference type="NCBI Taxonomy" id="58627"/>
    <lineage>
        <taxon>Eukaryota</taxon>
        <taxon>Fungi</taxon>
        <taxon>Dikarya</taxon>
        <taxon>Ascomycota</taxon>
        <taxon>Saccharomycotina</taxon>
        <taxon>Pichiomycetes</taxon>
        <taxon>Debaryomycetaceae</taxon>
        <taxon>Debaryomyces</taxon>
    </lineage>
</organism>
<protein>
    <submittedName>
        <fullName evidence="1">Uncharacterized protein</fullName>
    </submittedName>
</protein>
<dbReference type="EMBL" id="LMYN01000014">
    <property type="protein sequence ID" value="KSA03097.1"/>
    <property type="molecule type" value="Genomic_DNA"/>
</dbReference>
<dbReference type="RefSeq" id="XP_015469199.1">
    <property type="nucleotide sequence ID" value="XM_015609940.1"/>
</dbReference>
<comment type="caution">
    <text evidence="1">The sequence shown here is derived from an EMBL/GenBank/DDBJ whole genome shotgun (WGS) entry which is preliminary data.</text>
</comment>
<sequence length="277" mass="31896">MILYVNDCSSFKDFTTVILEKLCGTDHKCGKANIIIADLKLYENYYIDQPELTTSVNYINRVGNVNVTLVESLSELITVLGEHFLAKERPEHPELPPIGTDTKIIGLFGIFDHFITEGNQLMTKKWQVNDEKEFQTEEGLSNPFMDLKDYSAKTVNFICNLMYNLKFYRKYEIYLNEPYEGTEEGNDKGTYSPITWNRQLPNLQPTGEVNIQREVIHPDEIPIEEQNEGPIVFDETEMGTPFPDNHTNTESSEFDTRLKQVDLVPLGLILSKWARII</sequence>
<dbReference type="GeneID" id="26838119"/>